<evidence type="ECO:0000313" key="3">
    <source>
        <dbReference type="Proteomes" id="UP001281761"/>
    </source>
</evidence>
<sequence length="1505" mass="171227">MLPHKSQQNPEEVIIIDTCSSYDNCNALIKSGLCLEILEKATPSIVTKESAFLYVHIWKILESFSEYATLSLEPTINKLLPSIVIDTLSVLQKIPRSSVKTKGASALTKPQRSDLYRSFINFTMYETISSMVYGIKTELFQIIESKYDDLVAINKDISPTKMPHLQELFVATLKCITLPSISKRGINFLGMVRNCCRHVEIILALFFRLLSTNEGKIPSFITNNGISTLNTLNIQSHLKTWAHALSIQNDIFVLLVKRQPLMCSDFIEHAVSSLNNLTSFYVYRKDHQEQLYRQLESFWRIVDCYTEMTKENQNVFDWWMNPILILLLIRSGLAEKDSDEAMQAFTLFTKFDEAEVTTLLKHTSLIVIPPPNFPFDLSANMSEPFSNLHDVLHADQGQIYSISYFQLMLPLCLYNRLSTLLEDEESNRATIENYYGFIIKAYGNTNDRYRPLTSTSSPYTTFGILLLYSLIHSERVRKVLVGIIGRFLFNASTFHPIATLSTEEALLDLLLVNAPDIPSSTIVQIDKTLNKAYETGASTKVTSIGNRPQAVDVAQLHEKAMNRLMSNKEGRWRALTELAVVPSGNAALEPEQCEAVLALLDEAGTDDRLFIALNVLSKHTLSEAFLLNHPTFVDRLTAVIRSHAHRTDTVELVMGVFSELVRLQRRERSLEGDVVECVRGLGSALADKRSVLFRHHGHVLMSSGEALQTTLDMVRECTQLVQNKQLSDPLPLVPIVAQFVSSESTDLISAVLDFFAALETATQDTPTPFHALSQPIPVLDETHKPTLRLPLADFLFQHWTISLELLTQPNPYSRNESSFYPTFTQVFTQAERHTQSLLLQAVLEKLDKHLKVFADETCGTQIVTKTRLFESDGEQTEWEREVIDSAIDREELDGAVNSIIPQETLCSQKHEDELWHLVQLLFSFYKTLNRLTLYFPEYPYTSEYYTWNRRFRSPLTTIRSAVLNAIRNENTTPENACELCRFFSFIYMLTDPECIQRHDTSEMLLVHALQSTNPMHKILVEELREEGSYTRAMFRPSSVCKIRSYDGFTKPIEGKSTMSERIQFTLKTKALKQSPIVVAESDSRTHLSKSPSTAAELRNSTFISFQPLPATRPLNNSHNTPKEPQQTRPNAKTTPPPAPMKQVTQELIDPVTQQATDPSENPSNSPVTEIVPNHEVSSTKNEEESEYEEESVWESEYEEIDEEEEEEPESQQPTMTSQSDASPSNNESGSATVHSVPDQHDNHELEEEEHDDFEEISEDEEEEEENAQEGDITPNSMPQESSDVSHEADPSAKPSGSDGSQSKHESERYQLEQDDLSSGFDEESRGESIDESSAGVSDSGTEEDSGEELDEQKQFYENEHSSEDDYSLDQFQRTNSSTRKRVNRPKQQTDDVLPFSLVAQLSTGFRNLQITHDRKGLNVEDASIPSFYQTNLFSDATDFYKTDDVDQARYEIMYNRRLHQKVTLKQDAERQIQQDKKLCRQRTSKEIRNDLLNRKRSTHQTSSWH</sequence>
<dbReference type="Proteomes" id="UP001281761">
    <property type="component" value="Unassembled WGS sequence"/>
</dbReference>
<accession>A0ABQ9XJT7</accession>
<feature type="compositionally biased region" description="Acidic residues" evidence="1">
    <location>
        <begin position="1183"/>
        <end position="1209"/>
    </location>
</feature>
<proteinExistence type="predicted"/>
<feature type="region of interest" description="Disordered" evidence="1">
    <location>
        <begin position="1079"/>
        <end position="1140"/>
    </location>
</feature>
<name>A0ABQ9XJT7_9EUKA</name>
<evidence type="ECO:0000313" key="2">
    <source>
        <dbReference type="EMBL" id="KAK2950516.1"/>
    </source>
</evidence>
<feature type="compositionally biased region" description="Acidic residues" evidence="1">
    <location>
        <begin position="1340"/>
        <end position="1350"/>
    </location>
</feature>
<evidence type="ECO:0000256" key="1">
    <source>
        <dbReference type="SAM" id="MobiDB-lite"/>
    </source>
</evidence>
<reference evidence="2 3" key="1">
    <citation type="journal article" date="2022" name="bioRxiv">
        <title>Genomics of Preaxostyla Flagellates Illuminates Evolutionary Transitions and the Path Towards Mitochondrial Loss.</title>
        <authorList>
            <person name="Novak L.V.F."/>
            <person name="Treitli S.C."/>
            <person name="Pyrih J."/>
            <person name="Halakuc P."/>
            <person name="Pipaliya S.V."/>
            <person name="Vacek V."/>
            <person name="Brzon O."/>
            <person name="Soukal P."/>
            <person name="Eme L."/>
            <person name="Dacks J.B."/>
            <person name="Karnkowska A."/>
            <person name="Elias M."/>
            <person name="Hampl V."/>
        </authorList>
    </citation>
    <scope>NUCLEOTIDE SEQUENCE [LARGE SCALE GENOMIC DNA]</scope>
    <source>
        <strain evidence="2">NAU3</strain>
        <tissue evidence="2">Gut</tissue>
    </source>
</reference>
<organism evidence="2 3">
    <name type="scientific">Blattamonas nauphoetae</name>
    <dbReference type="NCBI Taxonomy" id="2049346"/>
    <lineage>
        <taxon>Eukaryota</taxon>
        <taxon>Metamonada</taxon>
        <taxon>Preaxostyla</taxon>
        <taxon>Oxymonadida</taxon>
        <taxon>Blattamonas</taxon>
    </lineage>
</organism>
<protein>
    <submittedName>
        <fullName evidence="2">Uncharacterized protein</fullName>
    </submittedName>
</protein>
<gene>
    <name evidence="2" type="ORF">BLNAU_14509</name>
</gene>
<feature type="region of interest" description="Disordered" evidence="1">
    <location>
        <begin position="1152"/>
        <end position="1387"/>
    </location>
</feature>
<feature type="compositionally biased region" description="Polar residues" evidence="1">
    <location>
        <begin position="1273"/>
        <end position="1282"/>
    </location>
</feature>
<feature type="compositionally biased region" description="Basic and acidic residues" evidence="1">
    <location>
        <begin position="1301"/>
        <end position="1311"/>
    </location>
</feature>
<feature type="compositionally biased region" description="Polar residues" evidence="1">
    <location>
        <begin position="1152"/>
        <end position="1167"/>
    </location>
</feature>
<keyword evidence="3" id="KW-1185">Reference proteome</keyword>
<comment type="caution">
    <text evidence="2">The sequence shown here is derived from an EMBL/GenBank/DDBJ whole genome shotgun (WGS) entry which is preliminary data.</text>
</comment>
<feature type="compositionally biased region" description="Polar residues" evidence="1">
    <location>
        <begin position="1211"/>
        <end position="1233"/>
    </location>
</feature>
<dbReference type="EMBL" id="JARBJD010000134">
    <property type="protein sequence ID" value="KAK2950516.1"/>
    <property type="molecule type" value="Genomic_DNA"/>
</dbReference>
<feature type="compositionally biased region" description="Polar residues" evidence="1">
    <location>
        <begin position="1113"/>
        <end position="1133"/>
    </location>
</feature>
<feature type="compositionally biased region" description="Basic and acidic residues" evidence="1">
    <location>
        <begin position="1351"/>
        <end position="1363"/>
    </location>
</feature>
<feature type="compositionally biased region" description="Acidic residues" evidence="1">
    <location>
        <begin position="1244"/>
        <end position="1268"/>
    </location>
</feature>
<feature type="compositionally biased region" description="Polar residues" evidence="1">
    <location>
        <begin position="1088"/>
        <end position="1104"/>
    </location>
</feature>